<dbReference type="Pfam" id="PF07707">
    <property type="entry name" value="BACK"/>
    <property type="match status" value="1"/>
</dbReference>
<dbReference type="SUPFAM" id="SSF54695">
    <property type="entry name" value="POZ domain"/>
    <property type="match status" value="1"/>
</dbReference>
<dbReference type="EMBL" id="LSRQ01000344">
    <property type="protein sequence ID" value="OAY83384.1"/>
    <property type="molecule type" value="Genomic_DNA"/>
</dbReference>
<evidence type="ECO:0000256" key="2">
    <source>
        <dbReference type="ARBA" id="ARBA00004906"/>
    </source>
</evidence>
<dbReference type="InterPro" id="IPR008974">
    <property type="entry name" value="TRAF-like"/>
</dbReference>
<dbReference type="PANTHER" id="PTHR46336:SF3">
    <property type="entry name" value="BTB_POZ DOMAIN-CONTAINING PROTEIN POB1"/>
    <property type="match status" value="1"/>
</dbReference>
<feature type="region of interest" description="Disordered" evidence="4">
    <location>
        <begin position="61"/>
        <end position="101"/>
    </location>
</feature>
<comment type="pathway">
    <text evidence="2">Protein modification; protein ubiquitination.</text>
</comment>
<comment type="caution">
    <text evidence="6">The sequence shown here is derived from an EMBL/GenBank/DDBJ whole genome shotgun (WGS) entry which is preliminary data.</text>
</comment>
<sequence>MDSSGLRRSWRYPNLGGGGGGGGDSLSTVDSWGFGRSSGESNLGSAFDAAESANRVIRVEIVAEPPAESRPGNGGGLRRHRKRRSDEEEFDLNNSEPESEEEYEAYEENYDDKEAVALIGVSPPGDDSSWRTECSQVLRVKSIYICSAIFAAESPFFDKLFSNGMKESEQQHVTLKINASGKFREEAAVMELLRFMCNGNLSTTSPSLLLDVLVAADKFQVVSCMRHCSWLLANLPMTADLAFFYLNLPCSVSMPDAVLPLTNAATDFLATEFKDLTKHQNVVMDFPLSVIEAILSRNDLKETSEDEVYNFALKWARARYPEPEERREILNSRLLPLIRFSRMSCSKLRTVLECSEFDSKLARKFVLEALLFKAEKPHHQKALLQGESTSQMFAERDYHYHPVKVVEFDQPFPQSVAFLDLKREECAKLFPGGRLYSQPFYLAGHGFFLAVHCDTGHESASHCFGLFLGNQENEKDPKSFTVEYKFAVRARPSGEFVNKYGGTYAFTGEKVVGCGNIFPWSSFIHKDSPYFINDVLHLRAELTAKQCVM</sequence>
<dbReference type="Gene3D" id="1.25.40.420">
    <property type="match status" value="1"/>
</dbReference>
<proteinExistence type="predicted"/>
<evidence type="ECO:0000256" key="1">
    <source>
        <dbReference type="ARBA" id="ARBA00002668"/>
    </source>
</evidence>
<dbReference type="FunFam" id="3.30.710.10:FF:000106">
    <property type="entry name" value="BTB/POZ domain-containing protein POB1"/>
    <property type="match status" value="1"/>
</dbReference>
<feature type="compositionally biased region" description="Gly residues" evidence="4">
    <location>
        <begin position="15"/>
        <end position="24"/>
    </location>
</feature>
<evidence type="ECO:0000313" key="7">
    <source>
        <dbReference type="Proteomes" id="UP000092600"/>
    </source>
</evidence>
<reference evidence="6 7" key="1">
    <citation type="journal article" date="2016" name="DNA Res.">
        <title>The draft genome of MD-2 pineapple using hybrid error correction of long reads.</title>
        <authorList>
            <person name="Redwan R.M."/>
            <person name="Saidin A."/>
            <person name="Kumar S.V."/>
        </authorList>
    </citation>
    <scope>NUCLEOTIDE SEQUENCE [LARGE SCALE GENOMIC DNA]</scope>
    <source>
        <strain evidence="7">cv. MD2</strain>
        <tissue evidence="6">Leaf</tissue>
    </source>
</reference>
<accession>A0A199W253</accession>
<gene>
    <name evidence="6" type="ORF">ACMD2_07405</name>
</gene>
<dbReference type="InterPro" id="IPR000210">
    <property type="entry name" value="BTB/POZ_dom"/>
</dbReference>
<dbReference type="InterPro" id="IPR011333">
    <property type="entry name" value="SKP1/BTB/POZ_sf"/>
</dbReference>
<dbReference type="Gene3D" id="3.30.710.10">
    <property type="entry name" value="Potassium Channel Kv1.1, Chain A"/>
    <property type="match status" value="1"/>
</dbReference>
<feature type="compositionally biased region" description="Acidic residues" evidence="4">
    <location>
        <begin position="87"/>
        <end position="101"/>
    </location>
</feature>
<dbReference type="SMART" id="SM00875">
    <property type="entry name" value="BACK"/>
    <property type="match status" value="1"/>
</dbReference>
<dbReference type="STRING" id="4615.A0A199W253"/>
<dbReference type="GO" id="GO:0005634">
    <property type="term" value="C:nucleus"/>
    <property type="evidence" value="ECO:0007669"/>
    <property type="project" value="TreeGrafter"/>
</dbReference>
<dbReference type="AlphaFoldDB" id="A0A199W253"/>
<dbReference type="SUPFAM" id="SSF49599">
    <property type="entry name" value="TRAF domain-like"/>
    <property type="match status" value="1"/>
</dbReference>
<feature type="domain" description="BTB" evidence="5">
    <location>
        <begin position="132"/>
        <end position="205"/>
    </location>
</feature>
<evidence type="ECO:0000313" key="6">
    <source>
        <dbReference type="EMBL" id="OAY83384.1"/>
    </source>
</evidence>
<evidence type="ECO:0000256" key="3">
    <source>
        <dbReference type="ARBA" id="ARBA00022786"/>
    </source>
</evidence>
<dbReference type="FunFam" id="1.25.40.420:FF:000008">
    <property type="entry name" value="BTB/POZ domain-containing protein POB1"/>
    <property type="match status" value="1"/>
</dbReference>
<dbReference type="InterPro" id="IPR002083">
    <property type="entry name" value="MATH/TRAF_dom"/>
</dbReference>
<evidence type="ECO:0000259" key="5">
    <source>
        <dbReference type="PROSITE" id="PS50097"/>
    </source>
</evidence>
<dbReference type="Gene3D" id="2.60.210.10">
    <property type="entry name" value="Apoptosis, Tumor Necrosis Factor Receptor Associated Protein 2, Chain A"/>
    <property type="match status" value="1"/>
</dbReference>
<dbReference type="InterPro" id="IPR011705">
    <property type="entry name" value="BACK"/>
</dbReference>
<organism evidence="6 7">
    <name type="scientific">Ananas comosus</name>
    <name type="common">Pineapple</name>
    <name type="synonym">Ananas ananas</name>
    <dbReference type="NCBI Taxonomy" id="4615"/>
    <lineage>
        <taxon>Eukaryota</taxon>
        <taxon>Viridiplantae</taxon>
        <taxon>Streptophyta</taxon>
        <taxon>Embryophyta</taxon>
        <taxon>Tracheophyta</taxon>
        <taxon>Spermatophyta</taxon>
        <taxon>Magnoliopsida</taxon>
        <taxon>Liliopsida</taxon>
        <taxon>Poales</taxon>
        <taxon>Bromeliaceae</taxon>
        <taxon>Bromelioideae</taxon>
        <taxon>Ananas</taxon>
    </lineage>
</organism>
<dbReference type="Pfam" id="PF21536">
    <property type="entry name" value="BTB_KLHL33"/>
    <property type="match status" value="1"/>
</dbReference>
<feature type="region of interest" description="Disordered" evidence="4">
    <location>
        <begin position="1"/>
        <end position="45"/>
    </location>
</feature>
<dbReference type="PANTHER" id="PTHR46336">
    <property type="entry name" value="OS02G0260700 PROTEIN"/>
    <property type="match status" value="1"/>
</dbReference>
<evidence type="ECO:0000256" key="4">
    <source>
        <dbReference type="SAM" id="MobiDB-lite"/>
    </source>
</evidence>
<dbReference type="GO" id="GO:0010114">
    <property type="term" value="P:response to red light"/>
    <property type="evidence" value="ECO:0007669"/>
    <property type="project" value="TreeGrafter"/>
</dbReference>
<dbReference type="Proteomes" id="UP000092600">
    <property type="component" value="Unassembled WGS sequence"/>
</dbReference>
<dbReference type="CDD" id="cd00121">
    <property type="entry name" value="MATH"/>
    <property type="match status" value="1"/>
</dbReference>
<protein>
    <submittedName>
        <fullName evidence="6">BTB/POZ domain-containing protein POB1</fullName>
    </submittedName>
</protein>
<keyword evidence="3" id="KW-0833">Ubl conjugation pathway</keyword>
<name>A0A199W253_ANACO</name>
<dbReference type="PROSITE" id="PS50097">
    <property type="entry name" value="BTB"/>
    <property type="match status" value="1"/>
</dbReference>
<dbReference type="InterPro" id="IPR045890">
    <property type="entry name" value="POB1-like"/>
</dbReference>
<comment type="function">
    <text evidence="1">May act as a substrate-specific adapter of an E3 ubiquitin-protein ligase complex (CUL3-RBX1-BTB) which mediates the ubiquitination and subsequent proteasomal degradation of target proteins.</text>
</comment>
<dbReference type="CDD" id="cd18186">
    <property type="entry name" value="BTB_POZ_ZBTB_KLHL-like"/>
    <property type="match status" value="1"/>
</dbReference>